<protein>
    <submittedName>
        <fullName evidence="2">Alginate export family protein</fullName>
    </submittedName>
</protein>
<dbReference type="InterPro" id="IPR025388">
    <property type="entry name" value="Alginate_export_dom"/>
</dbReference>
<sequence length="434" mass="48672">MIVRYHFDKALLLFLGWLLFPAISVFGQFTLEGEVRPRTELRHGYKTLPSSDDEAALFTEQRSRINLGYNKEDYDIGLTVQDVRIWGNQNQLNKSDGLFSIHEAWGQIHFSPIVSLKAGRQELVYDDQRILGSVGWTAQGRSHDALLLKISKKNWALHTGWAYNQDNNPPEPAKLFGSYYAGVQNYKTLQYTWFNHQSKAANISLLALNNGVQLPDSSTNFTQTVGVTGNYSLENINLSGSLYYQTGRDPANMEVEAWLASLNATYSGFEKLKLTVGGDYLSGSKVDDEKNRSFNPLYGTHHKFYGFMDYFYVGNGHSQSVGTNTNAAGLVDLYLKASMQFTDASSLLLHAHEFFAPVEIRNPIDLSSELNSRLGTEIDVVFSHAITDEVSFKAGYAQMFGTSSLSALKGGNQDEWASWAWLMISFNPVFFTTK</sequence>
<gene>
    <name evidence="2" type="ORF">J6I44_20000</name>
</gene>
<dbReference type="Pfam" id="PF13372">
    <property type="entry name" value="Alginate_exp"/>
    <property type="match status" value="1"/>
</dbReference>
<comment type="caution">
    <text evidence="2">The sequence shown here is derived from an EMBL/GenBank/DDBJ whole genome shotgun (WGS) entry which is preliminary data.</text>
</comment>
<reference evidence="2 3" key="1">
    <citation type="submission" date="2021-03" db="EMBL/GenBank/DDBJ databases">
        <title>Aliifodinibius sp. nov., a new bacterium isolated from saline soil.</title>
        <authorList>
            <person name="Galisteo C."/>
            <person name="De La Haba R."/>
            <person name="Sanchez-Porro C."/>
            <person name="Ventosa A."/>
        </authorList>
    </citation>
    <scope>NUCLEOTIDE SEQUENCE [LARGE SCALE GENOMIC DNA]</scope>
    <source>
        <strain evidence="2 3">1BSP15-2V2</strain>
    </source>
</reference>
<accession>A0ABT3PTH5</accession>
<dbReference type="EMBL" id="JAGGJA010000024">
    <property type="protein sequence ID" value="MCW9709155.1"/>
    <property type="molecule type" value="Genomic_DNA"/>
</dbReference>
<evidence type="ECO:0000313" key="3">
    <source>
        <dbReference type="Proteomes" id="UP001207918"/>
    </source>
</evidence>
<dbReference type="RefSeq" id="WP_265768028.1">
    <property type="nucleotide sequence ID" value="NZ_JAGGJA010000024.1"/>
</dbReference>
<feature type="domain" description="Alginate export" evidence="1">
    <location>
        <begin position="100"/>
        <end position="398"/>
    </location>
</feature>
<evidence type="ECO:0000313" key="2">
    <source>
        <dbReference type="EMBL" id="MCW9709155.1"/>
    </source>
</evidence>
<dbReference type="SUPFAM" id="SSF56935">
    <property type="entry name" value="Porins"/>
    <property type="match status" value="1"/>
</dbReference>
<name>A0ABT3PTH5_9BACT</name>
<proteinExistence type="predicted"/>
<dbReference type="Gene3D" id="2.40.160.100">
    <property type="match status" value="1"/>
</dbReference>
<keyword evidence="3" id="KW-1185">Reference proteome</keyword>
<organism evidence="2 3">
    <name type="scientific">Fodinibius salsisoli</name>
    <dbReference type="NCBI Taxonomy" id="2820877"/>
    <lineage>
        <taxon>Bacteria</taxon>
        <taxon>Pseudomonadati</taxon>
        <taxon>Balneolota</taxon>
        <taxon>Balneolia</taxon>
        <taxon>Balneolales</taxon>
        <taxon>Balneolaceae</taxon>
        <taxon>Fodinibius</taxon>
    </lineage>
</organism>
<dbReference type="InterPro" id="IPR053728">
    <property type="entry name" value="Alginate_Permeability_Chnl"/>
</dbReference>
<dbReference type="Proteomes" id="UP001207918">
    <property type="component" value="Unassembled WGS sequence"/>
</dbReference>
<evidence type="ECO:0000259" key="1">
    <source>
        <dbReference type="Pfam" id="PF13372"/>
    </source>
</evidence>